<feature type="signal peptide" evidence="1">
    <location>
        <begin position="1"/>
        <end position="20"/>
    </location>
</feature>
<evidence type="ECO:0000256" key="1">
    <source>
        <dbReference type="SAM" id="SignalP"/>
    </source>
</evidence>
<reference evidence="2 3" key="1">
    <citation type="submission" date="2016-10" db="EMBL/GenBank/DDBJ databases">
        <authorList>
            <person name="de Groot N.N."/>
        </authorList>
    </citation>
    <scope>NUCLEOTIDE SEQUENCE [LARGE SCALE GENOMIC DNA]</scope>
    <source>
        <strain evidence="2 3">A52C2</strain>
    </source>
</reference>
<organism evidence="2 3">
    <name type="scientific">Faunimonas pinastri</name>
    <dbReference type="NCBI Taxonomy" id="1855383"/>
    <lineage>
        <taxon>Bacteria</taxon>
        <taxon>Pseudomonadati</taxon>
        <taxon>Pseudomonadota</taxon>
        <taxon>Alphaproteobacteria</taxon>
        <taxon>Hyphomicrobiales</taxon>
        <taxon>Afifellaceae</taxon>
        <taxon>Faunimonas</taxon>
    </lineage>
</organism>
<sequence length="120" mass="13058">MKRVLLVLMLLTPGLATAQAADLTGSADTGAVIRGIGRFCAAHAKDAAESPARCRREQTDALHATSEMLDAGKDDPDWLDRVFSCIGRWTADEKDQWQVNWVAVTDCWSDGRLQSEKAPG</sequence>
<feature type="chain" id="PRO_5011474810" evidence="1">
    <location>
        <begin position="21"/>
        <end position="120"/>
    </location>
</feature>
<keyword evidence="3" id="KW-1185">Reference proteome</keyword>
<dbReference type="Proteomes" id="UP000199647">
    <property type="component" value="Unassembled WGS sequence"/>
</dbReference>
<protein>
    <submittedName>
        <fullName evidence="2">Uncharacterized protein</fullName>
    </submittedName>
</protein>
<evidence type="ECO:0000313" key="2">
    <source>
        <dbReference type="EMBL" id="SER41908.1"/>
    </source>
</evidence>
<gene>
    <name evidence="2" type="ORF">SAMN05216548_11822</name>
</gene>
<evidence type="ECO:0000313" key="3">
    <source>
        <dbReference type="Proteomes" id="UP000199647"/>
    </source>
</evidence>
<proteinExistence type="predicted"/>
<dbReference type="RefSeq" id="WP_092499257.1">
    <property type="nucleotide sequence ID" value="NZ_FOFG01000018.1"/>
</dbReference>
<dbReference type="EMBL" id="FOFG01000018">
    <property type="protein sequence ID" value="SER41908.1"/>
    <property type="molecule type" value="Genomic_DNA"/>
</dbReference>
<dbReference type="AlphaFoldDB" id="A0A1H9P147"/>
<accession>A0A1H9P147</accession>
<name>A0A1H9P147_9HYPH</name>
<keyword evidence="1" id="KW-0732">Signal</keyword>